<dbReference type="AlphaFoldDB" id="A0A2A9NXI6"/>
<protein>
    <recommendedName>
        <fullName evidence="12">L-dopachrome isomerase</fullName>
        <ecNumber evidence="9">5.3.2.1</ecNumber>
        <ecNumber evidence="8">5.3.3.12</ecNumber>
    </recommendedName>
    <alternativeName>
        <fullName evidence="10">L-dopachrome tautomerase</fullName>
    </alternativeName>
    <alternativeName>
        <fullName evidence="11">Phenylpyruvate tautomerase</fullName>
    </alternativeName>
</protein>
<gene>
    <name evidence="13" type="ORF">AMATHDRAFT_140110</name>
</gene>
<evidence type="ECO:0000256" key="4">
    <source>
        <dbReference type="ARBA" id="ARBA00022525"/>
    </source>
</evidence>
<dbReference type="EC" id="5.3.3.12" evidence="8"/>
<dbReference type="PANTHER" id="PTHR11954:SF6">
    <property type="entry name" value="MACROPHAGE MIGRATION INHIBITORY FACTOR"/>
    <property type="match status" value="1"/>
</dbReference>
<evidence type="ECO:0000313" key="14">
    <source>
        <dbReference type="Proteomes" id="UP000242287"/>
    </source>
</evidence>
<evidence type="ECO:0000256" key="11">
    <source>
        <dbReference type="ARBA" id="ARBA00041912"/>
    </source>
</evidence>
<comment type="subcellular location">
    <subcellularLocation>
        <location evidence="1">Secreted</location>
    </subcellularLocation>
</comment>
<comment type="catalytic activity">
    <reaction evidence="6">
        <text>3-phenylpyruvate = enol-phenylpyruvate</text>
        <dbReference type="Rhea" id="RHEA:17097"/>
        <dbReference type="ChEBI" id="CHEBI:16815"/>
        <dbReference type="ChEBI" id="CHEBI:18005"/>
        <dbReference type="EC" id="5.3.2.1"/>
    </reaction>
</comment>
<evidence type="ECO:0000256" key="2">
    <source>
        <dbReference type="ARBA" id="ARBA00005851"/>
    </source>
</evidence>
<keyword evidence="4" id="KW-0964">Secreted</keyword>
<keyword evidence="5" id="KW-0413">Isomerase</keyword>
<dbReference type="Pfam" id="PF01187">
    <property type="entry name" value="MIF"/>
    <property type="match status" value="1"/>
</dbReference>
<evidence type="ECO:0000313" key="13">
    <source>
        <dbReference type="EMBL" id="PFH52482.1"/>
    </source>
</evidence>
<dbReference type="InterPro" id="IPR001398">
    <property type="entry name" value="Macrophage_inhib_fac"/>
</dbReference>
<dbReference type="GO" id="GO:0005615">
    <property type="term" value="C:extracellular space"/>
    <property type="evidence" value="ECO:0007669"/>
    <property type="project" value="UniProtKB-KW"/>
</dbReference>
<keyword evidence="3" id="KW-0202">Cytokine</keyword>
<reference evidence="13 14" key="1">
    <citation type="submission" date="2014-02" db="EMBL/GenBank/DDBJ databases">
        <title>Transposable element dynamics among asymbiotic and ectomycorrhizal Amanita fungi.</title>
        <authorList>
            <consortium name="DOE Joint Genome Institute"/>
            <person name="Hess J."/>
            <person name="Skrede I."/>
            <person name="Wolfe B."/>
            <person name="LaButti K."/>
            <person name="Ohm R.A."/>
            <person name="Grigoriev I.V."/>
            <person name="Pringle A."/>
        </authorList>
    </citation>
    <scope>NUCLEOTIDE SEQUENCE [LARGE SCALE GENOMIC DNA]</scope>
    <source>
        <strain evidence="13 14">SKay4041</strain>
    </source>
</reference>
<dbReference type="Gene3D" id="3.30.429.10">
    <property type="entry name" value="Macrophage Migration Inhibitory Factor"/>
    <property type="match status" value="1"/>
</dbReference>
<dbReference type="Proteomes" id="UP000242287">
    <property type="component" value="Unassembled WGS sequence"/>
</dbReference>
<dbReference type="GO" id="GO:0004167">
    <property type="term" value="F:dopachrome isomerase activity"/>
    <property type="evidence" value="ECO:0007669"/>
    <property type="project" value="UniProtKB-EC"/>
</dbReference>
<evidence type="ECO:0000256" key="7">
    <source>
        <dbReference type="ARBA" id="ARBA00036823"/>
    </source>
</evidence>
<sequence>MPYLQLTTNVKVEDPKGFAREFSKLGAEVLGKPEGYISVSIAQNDTLTFGGSFDPAFQLLVISLDNINPQVNEVYSKKFFQFFKDKLNIPDNRAYITFIDPGRANIAHQSTTFATIFGK</sequence>
<evidence type="ECO:0000256" key="9">
    <source>
        <dbReference type="ARBA" id="ARBA00039086"/>
    </source>
</evidence>
<evidence type="ECO:0000256" key="8">
    <source>
        <dbReference type="ARBA" id="ARBA00038932"/>
    </source>
</evidence>
<proteinExistence type="inferred from homology"/>
<dbReference type="EMBL" id="KZ301979">
    <property type="protein sequence ID" value="PFH52482.1"/>
    <property type="molecule type" value="Genomic_DNA"/>
</dbReference>
<dbReference type="EC" id="5.3.2.1" evidence="9"/>
<evidence type="ECO:0000256" key="6">
    <source>
        <dbReference type="ARBA" id="ARBA00036735"/>
    </source>
</evidence>
<dbReference type="InterPro" id="IPR014347">
    <property type="entry name" value="Tautomerase/MIF_sf"/>
</dbReference>
<evidence type="ECO:0000256" key="10">
    <source>
        <dbReference type="ARBA" id="ARBA00041631"/>
    </source>
</evidence>
<dbReference type="GO" id="GO:0050178">
    <property type="term" value="F:phenylpyruvate tautomerase activity"/>
    <property type="evidence" value="ECO:0007669"/>
    <property type="project" value="UniProtKB-EC"/>
</dbReference>
<evidence type="ECO:0000256" key="3">
    <source>
        <dbReference type="ARBA" id="ARBA00022514"/>
    </source>
</evidence>
<accession>A0A2A9NXI6</accession>
<comment type="similarity">
    <text evidence="2">Belongs to the MIF family.</text>
</comment>
<dbReference type="PANTHER" id="PTHR11954">
    <property type="entry name" value="D-DOPACHROME DECARBOXYLASE"/>
    <property type="match status" value="1"/>
</dbReference>
<comment type="catalytic activity">
    <reaction evidence="7">
        <text>L-dopachrome = 5,6-dihydroxyindole-2-carboxylate</text>
        <dbReference type="Rhea" id="RHEA:13041"/>
        <dbReference type="ChEBI" id="CHEBI:16875"/>
        <dbReference type="ChEBI" id="CHEBI:57509"/>
        <dbReference type="EC" id="5.3.3.12"/>
    </reaction>
</comment>
<dbReference type="SUPFAM" id="SSF55331">
    <property type="entry name" value="Tautomerase/MIF"/>
    <property type="match status" value="1"/>
</dbReference>
<keyword evidence="14" id="KW-1185">Reference proteome</keyword>
<dbReference type="STRING" id="703135.A0A2A9NXI6"/>
<name>A0A2A9NXI6_9AGAR</name>
<evidence type="ECO:0000256" key="12">
    <source>
        <dbReference type="ARBA" id="ARBA00042730"/>
    </source>
</evidence>
<evidence type="ECO:0000256" key="5">
    <source>
        <dbReference type="ARBA" id="ARBA00023235"/>
    </source>
</evidence>
<evidence type="ECO:0000256" key="1">
    <source>
        <dbReference type="ARBA" id="ARBA00004613"/>
    </source>
</evidence>
<organism evidence="13 14">
    <name type="scientific">Amanita thiersii Skay4041</name>
    <dbReference type="NCBI Taxonomy" id="703135"/>
    <lineage>
        <taxon>Eukaryota</taxon>
        <taxon>Fungi</taxon>
        <taxon>Dikarya</taxon>
        <taxon>Basidiomycota</taxon>
        <taxon>Agaricomycotina</taxon>
        <taxon>Agaricomycetes</taxon>
        <taxon>Agaricomycetidae</taxon>
        <taxon>Agaricales</taxon>
        <taxon>Pluteineae</taxon>
        <taxon>Amanitaceae</taxon>
        <taxon>Amanita</taxon>
    </lineage>
</organism>
<dbReference type="OrthoDB" id="255819at2759"/>